<evidence type="ECO:0008006" key="3">
    <source>
        <dbReference type="Google" id="ProtNLM"/>
    </source>
</evidence>
<dbReference type="PANTHER" id="PTHR28181">
    <property type="entry name" value="UPF0655 PROTEIN YCR015C"/>
    <property type="match status" value="1"/>
</dbReference>
<dbReference type="OrthoDB" id="10255128at2759"/>
<dbReference type="InterPro" id="IPR050849">
    <property type="entry name" value="HAD-like_hydrolase_phosphatase"/>
</dbReference>
<dbReference type="InterPro" id="IPR023214">
    <property type="entry name" value="HAD_sf"/>
</dbReference>
<dbReference type="PANTHER" id="PTHR28181:SF1">
    <property type="entry name" value="COLD TOLERANCE PROTEIN 1"/>
    <property type="match status" value="1"/>
</dbReference>
<gene>
    <name evidence="1" type="ORF">EJ02DRAFT_338600</name>
</gene>
<dbReference type="Gene3D" id="3.40.50.1000">
    <property type="entry name" value="HAD superfamily/HAD-like"/>
    <property type="match status" value="1"/>
</dbReference>
<name>A0A6A5T3S6_9PLEO</name>
<dbReference type="Proteomes" id="UP000800038">
    <property type="component" value="Unassembled WGS sequence"/>
</dbReference>
<dbReference type="AlphaFoldDB" id="A0A6A5T3S6"/>
<protein>
    <recommendedName>
        <fullName evidence="3">HAD-like protein</fullName>
    </recommendedName>
</protein>
<organism evidence="1 2">
    <name type="scientific">Clathrospora elynae</name>
    <dbReference type="NCBI Taxonomy" id="706981"/>
    <lineage>
        <taxon>Eukaryota</taxon>
        <taxon>Fungi</taxon>
        <taxon>Dikarya</taxon>
        <taxon>Ascomycota</taxon>
        <taxon>Pezizomycotina</taxon>
        <taxon>Dothideomycetes</taxon>
        <taxon>Pleosporomycetidae</taxon>
        <taxon>Pleosporales</taxon>
        <taxon>Diademaceae</taxon>
        <taxon>Clathrospora</taxon>
    </lineage>
</organism>
<proteinExistence type="predicted"/>
<dbReference type="InterPro" id="IPR036412">
    <property type="entry name" value="HAD-like_sf"/>
</dbReference>
<accession>A0A6A5T3S6</accession>
<sequence length="307" mass="34234">MSTRPPFSPRKPIQWVVDWDGTITKQDTLNALVNISAATKPDFPILHIWERVSQAYLDDYTDTLEKLAPGGALPTTIEQEKELLQKLKNVEQRSLNRVSSSGIFAGVTRTGLETGARQAITSHQVELRAGFPSFIHLIQGGESNGNKFCILSVNWSCHFIHSCLRASGISIAEQSIMANEIDKTRSGTPSTGCIVATTTLGETTIISSGDKLQRLERIRESQSDVKAIVYVGDSWTDIECLLAADLGICIRDDPMGSSQRKLHEAFERLSVKCPHISDWKERDEWKVVWARDFDEVRAWMESETTAV</sequence>
<evidence type="ECO:0000313" key="1">
    <source>
        <dbReference type="EMBL" id="KAF1945406.1"/>
    </source>
</evidence>
<evidence type="ECO:0000313" key="2">
    <source>
        <dbReference type="Proteomes" id="UP000800038"/>
    </source>
</evidence>
<reference evidence="1" key="1">
    <citation type="journal article" date="2020" name="Stud. Mycol.">
        <title>101 Dothideomycetes genomes: a test case for predicting lifestyles and emergence of pathogens.</title>
        <authorList>
            <person name="Haridas S."/>
            <person name="Albert R."/>
            <person name="Binder M."/>
            <person name="Bloem J."/>
            <person name="Labutti K."/>
            <person name="Salamov A."/>
            <person name="Andreopoulos B."/>
            <person name="Baker S."/>
            <person name="Barry K."/>
            <person name="Bills G."/>
            <person name="Bluhm B."/>
            <person name="Cannon C."/>
            <person name="Castanera R."/>
            <person name="Culley D."/>
            <person name="Daum C."/>
            <person name="Ezra D."/>
            <person name="Gonzalez J."/>
            <person name="Henrissat B."/>
            <person name="Kuo A."/>
            <person name="Liang C."/>
            <person name="Lipzen A."/>
            <person name="Lutzoni F."/>
            <person name="Magnuson J."/>
            <person name="Mondo S."/>
            <person name="Nolan M."/>
            <person name="Ohm R."/>
            <person name="Pangilinan J."/>
            <person name="Park H.-J."/>
            <person name="Ramirez L."/>
            <person name="Alfaro M."/>
            <person name="Sun H."/>
            <person name="Tritt A."/>
            <person name="Yoshinaga Y."/>
            <person name="Zwiers L.-H."/>
            <person name="Turgeon B."/>
            <person name="Goodwin S."/>
            <person name="Spatafora J."/>
            <person name="Crous P."/>
            <person name="Grigoriev I."/>
        </authorList>
    </citation>
    <scope>NUCLEOTIDE SEQUENCE</scope>
    <source>
        <strain evidence="1">CBS 161.51</strain>
    </source>
</reference>
<dbReference type="SUPFAM" id="SSF56784">
    <property type="entry name" value="HAD-like"/>
    <property type="match status" value="1"/>
</dbReference>
<dbReference type="EMBL" id="ML976009">
    <property type="protein sequence ID" value="KAF1945406.1"/>
    <property type="molecule type" value="Genomic_DNA"/>
</dbReference>
<keyword evidence="2" id="KW-1185">Reference proteome</keyword>